<evidence type="ECO:0000256" key="5">
    <source>
        <dbReference type="ARBA" id="ARBA00023163"/>
    </source>
</evidence>
<reference evidence="8 9" key="1">
    <citation type="submission" date="2020-02" db="EMBL/GenBank/DDBJ databases">
        <authorList>
            <person name="Ma Q."/>
            <person name="Huang Y."/>
            <person name="Song X."/>
            <person name="Pei D."/>
        </authorList>
    </citation>
    <scope>NUCLEOTIDE SEQUENCE [LARGE SCALE GENOMIC DNA]</scope>
    <source>
        <strain evidence="8">Sxm20200214</strain>
        <tissue evidence="8">Leaf</tissue>
    </source>
</reference>
<proteinExistence type="predicted"/>
<protein>
    <submittedName>
        <fullName evidence="8">Uncharacterized protein</fullName>
    </submittedName>
</protein>
<sequence>MGKVGHDSGSGKDFAIEKTFHKGPWTSAEDQLLIGYVDKHVREQAMNAAAQNGQNSDHSQESLEPDCLEIPEFDFKYLQLNNYQSVLLRNVPMGNMMKHCSFQPNMYNLIGSPYMSPNRKRVREQETDFLDTGDYATNEQSAQLWNQKQFHVVPESHLLGNATTYSSPPSEPEAEKLELPSFQCFDPPGDWETQHSNPMPAVESDRTLVQSPLTDCPSSGLLESVVYGSSETDMFPFGPTSSSERGTSLESGDWIRQLLGEDRDYTK</sequence>
<evidence type="ECO:0000313" key="9">
    <source>
        <dbReference type="Proteomes" id="UP000886595"/>
    </source>
</evidence>
<name>A0A8X7RNE8_BRACI</name>
<dbReference type="PANTHER" id="PTHR47995:SF12">
    <property type="entry name" value="BNAC03G26620D PROTEIN"/>
    <property type="match status" value="1"/>
</dbReference>
<dbReference type="Proteomes" id="UP000886595">
    <property type="component" value="Unassembled WGS sequence"/>
</dbReference>
<dbReference type="EMBL" id="JAAMPC010000010">
    <property type="protein sequence ID" value="KAG2288714.1"/>
    <property type="molecule type" value="Genomic_DNA"/>
</dbReference>
<evidence type="ECO:0000256" key="2">
    <source>
        <dbReference type="ARBA" id="ARBA00022737"/>
    </source>
</evidence>
<evidence type="ECO:0000256" key="1">
    <source>
        <dbReference type="ARBA" id="ARBA00004123"/>
    </source>
</evidence>
<evidence type="ECO:0000256" key="3">
    <source>
        <dbReference type="ARBA" id="ARBA00023015"/>
    </source>
</evidence>
<keyword evidence="9" id="KW-1185">Reference proteome</keyword>
<dbReference type="AlphaFoldDB" id="A0A8X7RNE8"/>
<dbReference type="PANTHER" id="PTHR47995">
    <property type="entry name" value="TRANSCRIPTION FACTOR MYB33-RELATED"/>
    <property type="match status" value="1"/>
</dbReference>
<gene>
    <name evidence="8" type="ORF">Bca52824_048318</name>
</gene>
<comment type="caution">
    <text evidence="8">The sequence shown here is derived from an EMBL/GenBank/DDBJ whole genome shotgun (WGS) entry which is preliminary data.</text>
</comment>
<keyword evidence="6" id="KW-0539">Nucleus</keyword>
<organism evidence="8 9">
    <name type="scientific">Brassica carinata</name>
    <name type="common">Ethiopian mustard</name>
    <name type="synonym">Abyssinian cabbage</name>
    <dbReference type="NCBI Taxonomy" id="52824"/>
    <lineage>
        <taxon>Eukaryota</taxon>
        <taxon>Viridiplantae</taxon>
        <taxon>Streptophyta</taxon>
        <taxon>Embryophyta</taxon>
        <taxon>Tracheophyta</taxon>
        <taxon>Spermatophyta</taxon>
        <taxon>Magnoliopsida</taxon>
        <taxon>eudicotyledons</taxon>
        <taxon>Gunneridae</taxon>
        <taxon>Pentapetalae</taxon>
        <taxon>rosids</taxon>
        <taxon>malvids</taxon>
        <taxon>Brassicales</taxon>
        <taxon>Brassicaceae</taxon>
        <taxon>Brassiceae</taxon>
        <taxon>Brassica</taxon>
    </lineage>
</organism>
<evidence type="ECO:0000256" key="6">
    <source>
        <dbReference type="ARBA" id="ARBA00023242"/>
    </source>
</evidence>
<accession>A0A8X7RNE8</accession>
<feature type="compositionally biased region" description="Polar residues" evidence="7">
    <location>
        <begin position="239"/>
        <end position="250"/>
    </location>
</feature>
<evidence type="ECO:0000313" key="8">
    <source>
        <dbReference type="EMBL" id="KAG2288714.1"/>
    </source>
</evidence>
<keyword evidence="2" id="KW-0677">Repeat</keyword>
<dbReference type="OrthoDB" id="2143914at2759"/>
<dbReference type="GO" id="GO:0003677">
    <property type="term" value="F:DNA binding"/>
    <property type="evidence" value="ECO:0007669"/>
    <property type="project" value="UniProtKB-KW"/>
</dbReference>
<feature type="region of interest" description="Disordered" evidence="7">
    <location>
        <begin position="232"/>
        <end position="254"/>
    </location>
</feature>
<keyword evidence="4" id="KW-0238">DNA-binding</keyword>
<evidence type="ECO:0000256" key="7">
    <source>
        <dbReference type="SAM" id="MobiDB-lite"/>
    </source>
</evidence>
<dbReference type="GO" id="GO:0005634">
    <property type="term" value="C:nucleus"/>
    <property type="evidence" value="ECO:0007669"/>
    <property type="project" value="UniProtKB-SubCell"/>
</dbReference>
<keyword evidence="3" id="KW-0805">Transcription regulation</keyword>
<comment type="subcellular location">
    <subcellularLocation>
        <location evidence="1">Nucleus</location>
    </subcellularLocation>
</comment>
<keyword evidence="5" id="KW-0804">Transcription</keyword>
<evidence type="ECO:0000256" key="4">
    <source>
        <dbReference type="ARBA" id="ARBA00023125"/>
    </source>
</evidence>